<dbReference type="RefSeq" id="WP_313273581.1">
    <property type="nucleotide sequence ID" value="NZ_JASXSX010000001.1"/>
</dbReference>
<protein>
    <submittedName>
        <fullName evidence="2">DUF3710 domain-containing protein</fullName>
    </submittedName>
</protein>
<evidence type="ECO:0000313" key="3">
    <source>
        <dbReference type="Proteomes" id="UP001247542"/>
    </source>
</evidence>
<feature type="region of interest" description="Disordered" evidence="1">
    <location>
        <begin position="1"/>
        <end position="50"/>
    </location>
</feature>
<organism evidence="2 3">
    <name type="scientific">Gleimia hominis</name>
    <dbReference type="NCBI Taxonomy" id="595468"/>
    <lineage>
        <taxon>Bacteria</taxon>
        <taxon>Bacillati</taxon>
        <taxon>Actinomycetota</taxon>
        <taxon>Actinomycetes</taxon>
        <taxon>Actinomycetales</taxon>
        <taxon>Actinomycetaceae</taxon>
        <taxon>Gleimia</taxon>
    </lineage>
</organism>
<dbReference type="InterPro" id="IPR022183">
    <property type="entry name" value="DUF3710"/>
</dbReference>
<comment type="caution">
    <text evidence="2">The sequence shown here is derived from an EMBL/GenBank/DDBJ whole genome shotgun (WGS) entry which is preliminary data.</text>
</comment>
<proteinExistence type="predicted"/>
<accession>A0ABU3IE27</accession>
<keyword evidence="3" id="KW-1185">Reference proteome</keyword>
<dbReference type="Pfam" id="PF12502">
    <property type="entry name" value="DUF3710"/>
    <property type="match status" value="1"/>
</dbReference>
<reference evidence="2 3" key="1">
    <citation type="submission" date="2023-06" db="EMBL/GenBank/DDBJ databases">
        <title>Draft genome sequence of Gleimia hominis type strain CCUG 57540T.</title>
        <authorList>
            <person name="Salva-Serra F."/>
            <person name="Cardew S."/>
            <person name="Jensie Markopoulos S."/>
            <person name="Ohlen M."/>
            <person name="Inganas E."/>
            <person name="Svensson-Stadler L."/>
            <person name="Moore E.R.B."/>
        </authorList>
    </citation>
    <scope>NUCLEOTIDE SEQUENCE [LARGE SCALE GENOMIC DNA]</scope>
    <source>
        <strain evidence="2 3">CCUG 57540</strain>
    </source>
</reference>
<dbReference type="EMBL" id="JASXSX010000001">
    <property type="protein sequence ID" value="MDT3767737.1"/>
    <property type="molecule type" value="Genomic_DNA"/>
</dbReference>
<dbReference type="Proteomes" id="UP001247542">
    <property type="component" value="Unassembled WGS sequence"/>
</dbReference>
<evidence type="ECO:0000313" key="2">
    <source>
        <dbReference type="EMBL" id="MDT3767737.1"/>
    </source>
</evidence>
<feature type="compositionally biased region" description="Polar residues" evidence="1">
    <location>
        <begin position="38"/>
        <end position="50"/>
    </location>
</feature>
<name>A0ABU3IE27_9ACTO</name>
<gene>
    <name evidence="2" type="ORF">QS713_06650</name>
</gene>
<feature type="compositionally biased region" description="Basic residues" evidence="1">
    <location>
        <begin position="1"/>
        <end position="12"/>
    </location>
</feature>
<evidence type="ECO:0000256" key="1">
    <source>
        <dbReference type="SAM" id="MobiDB-lite"/>
    </source>
</evidence>
<sequence length="221" mass="24024">MGFFRRKKHRPTHQQSHSAADAKGLEEESAQRADSPAATEQSQQAGPRDISQVQEISESHLDFGPILVPAIAGMQLQAIKGTGDENLITHLGVVLGASAVQLLAAAAPRSGGVWDNLRVEMSEQLKEQGVRVREIDGPWGTELQVKAPVRNEDGGVGTSISRVIGIEGPRWFLRVDVLGPAAYEEAAMREVEPLLNNLIVRRDDEPRPPMSILPLQLPKAQ</sequence>